<evidence type="ECO:0000313" key="3">
    <source>
        <dbReference type="Proteomes" id="UP001168877"/>
    </source>
</evidence>
<protein>
    <recommendedName>
        <fullName evidence="1">Retrovirus-related Pol polyprotein from transposon TNT 1-94-like beta-barrel domain-containing protein</fullName>
    </recommendedName>
</protein>
<dbReference type="EMBL" id="JAUESC010000002">
    <property type="protein sequence ID" value="KAK0603023.1"/>
    <property type="molecule type" value="Genomic_DNA"/>
</dbReference>
<keyword evidence="3" id="KW-1185">Reference proteome</keyword>
<accession>A0AA39T6A6</accession>
<sequence length="520" mass="57183">MKFYADRNKTERKFEVGDWVCLRLQPYRQPSVVIRWNFKLAPSLYHYVDGIAPAPSTLLPAATTTDVDTAVVPVPNPVYLKWFQQDQLVVSYLVSTLTEPMLSLIVGKTNAFDMWTCLKDNFSQHSFASAANIRFQLMDMSKGTKTISAYLQHAKSLSDSLVAIKEPVSTTNLVTVVLCGLDSDYGMIITAILNFPHLSKFEDLCVRLLLYESQLLHTSPLIHGQHRGFGYGGRCGHSCGRGRGILGAPTSQWCSTCSTPQHSNLTCPHRNHGHGSLTSPFASMHVALYQPPPDYTWYPDTGATHHMTSTAPPDSIMFNGNTSILLDNWATLLITNIGNLPLSLGSHKFFLSNIFQVPSLNKNLLPVTRFTKDNFVSFTFTPSDYTISDHTFGVLLFHGPCKDGLYSLSPSQAFALAASASNLWHLHLGHPSSAVSDFPLQYVTLELHHLDSTVPIELPALSCADQAPPCDDAAPHVPMLVAIPHVPTSAAAAPPQSPPPTLVPTHHMTTRLRLYVIVMV</sequence>
<dbReference type="Pfam" id="PF14223">
    <property type="entry name" value="Retrotran_gag_2"/>
    <property type="match status" value="1"/>
</dbReference>
<dbReference type="PANTHER" id="PTHR47481">
    <property type="match status" value="1"/>
</dbReference>
<name>A0AA39T6A6_ACESA</name>
<dbReference type="Proteomes" id="UP001168877">
    <property type="component" value="Unassembled WGS sequence"/>
</dbReference>
<dbReference type="AlphaFoldDB" id="A0AA39T6A6"/>
<dbReference type="Pfam" id="PF22936">
    <property type="entry name" value="Pol_BBD"/>
    <property type="match status" value="1"/>
</dbReference>
<proteinExistence type="predicted"/>
<feature type="domain" description="Retrovirus-related Pol polyprotein from transposon TNT 1-94-like beta-barrel" evidence="1">
    <location>
        <begin position="297"/>
        <end position="374"/>
    </location>
</feature>
<reference evidence="2" key="1">
    <citation type="journal article" date="2022" name="Plant J.">
        <title>Strategies of tolerance reflected in two North American maple genomes.</title>
        <authorList>
            <person name="McEvoy S.L."/>
            <person name="Sezen U.U."/>
            <person name="Trouern-Trend A."/>
            <person name="McMahon S.M."/>
            <person name="Schaberg P.G."/>
            <person name="Yang J."/>
            <person name="Wegrzyn J.L."/>
            <person name="Swenson N.G."/>
        </authorList>
    </citation>
    <scope>NUCLEOTIDE SEQUENCE</scope>
    <source>
        <strain evidence="2">NS2018</strain>
    </source>
</reference>
<dbReference type="InterPro" id="IPR054722">
    <property type="entry name" value="PolX-like_BBD"/>
</dbReference>
<organism evidence="2 3">
    <name type="scientific">Acer saccharum</name>
    <name type="common">Sugar maple</name>
    <dbReference type="NCBI Taxonomy" id="4024"/>
    <lineage>
        <taxon>Eukaryota</taxon>
        <taxon>Viridiplantae</taxon>
        <taxon>Streptophyta</taxon>
        <taxon>Embryophyta</taxon>
        <taxon>Tracheophyta</taxon>
        <taxon>Spermatophyta</taxon>
        <taxon>Magnoliopsida</taxon>
        <taxon>eudicotyledons</taxon>
        <taxon>Gunneridae</taxon>
        <taxon>Pentapetalae</taxon>
        <taxon>rosids</taxon>
        <taxon>malvids</taxon>
        <taxon>Sapindales</taxon>
        <taxon>Sapindaceae</taxon>
        <taxon>Hippocastanoideae</taxon>
        <taxon>Acereae</taxon>
        <taxon>Acer</taxon>
    </lineage>
</organism>
<dbReference type="PANTHER" id="PTHR47481:SF10">
    <property type="entry name" value="COPIA-LIKE POLYPROTEIN_RETROTRANSPOSON"/>
    <property type="match status" value="1"/>
</dbReference>
<evidence type="ECO:0000313" key="2">
    <source>
        <dbReference type="EMBL" id="KAK0603023.1"/>
    </source>
</evidence>
<evidence type="ECO:0000259" key="1">
    <source>
        <dbReference type="Pfam" id="PF22936"/>
    </source>
</evidence>
<reference evidence="2" key="2">
    <citation type="submission" date="2023-06" db="EMBL/GenBank/DDBJ databases">
        <authorList>
            <person name="Swenson N.G."/>
            <person name="Wegrzyn J.L."/>
            <person name="Mcevoy S.L."/>
        </authorList>
    </citation>
    <scope>NUCLEOTIDE SEQUENCE</scope>
    <source>
        <strain evidence="2">NS2018</strain>
        <tissue evidence="2">Leaf</tissue>
    </source>
</reference>
<gene>
    <name evidence="2" type="ORF">LWI29_000566</name>
</gene>
<comment type="caution">
    <text evidence="2">The sequence shown here is derived from an EMBL/GenBank/DDBJ whole genome shotgun (WGS) entry which is preliminary data.</text>
</comment>